<dbReference type="AlphaFoldDB" id="A0A847RNG8"/>
<keyword evidence="10" id="KW-0067">ATP-binding</keyword>
<comment type="similarity">
    <text evidence="2 10">Belongs to the cation transport ATPase (P-type) (TC 3.A.3) family. Type IB subfamily.</text>
</comment>
<evidence type="ECO:0000256" key="7">
    <source>
        <dbReference type="ARBA" id="ARBA00023136"/>
    </source>
</evidence>
<evidence type="ECO:0000256" key="11">
    <source>
        <dbReference type="SAM" id="MobiDB-lite"/>
    </source>
</evidence>
<dbReference type="InterPro" id="IPR023214">
    <property type="entry name" value="HAD_sf"/>
</dbReference>
<evidence type="ECO:0000313" key="14">
    <source>
        <dbReference type="Proteomes" id="UP000570474"/>
    </source>
</evidence>
<dbReference type="InterPro" id="IPR059000">
    <property type="entry name" value="ATPase_P-type_domA"/>
</dbReference>
<dbReference type="InterPro" id="IPR008250">
    <property type="entry name" value="ATPase_P-typ_transduc_dom_A_sf"/>
</dbReference>
<dbReference type="InterPro" id="IPR023299">
    <property type="entry name" value="ATPase_P-typ_cyto_dom_N"/>
</dbReference>
<feature type="region of interest" description="Disordered" evidence="11">
    <location>
        <begin position="22"/>
        <end position="50"/>
    </location>
</feature>
<comment type="caution">
    <text evidence="13">The sequence shown here is derived from an EMBL/GenBank/DDBJ whole genome shotgun (WGS) entry which is preliminary data.</text>
</comment>
<dbReference type="Pfam" id="PF00702">
    <property type="entry name" value="Hydrolase"/>
    <property type="match status" value="1"/>
</dbReference>
<comment type="subcellular location">
    <subcellularLocation>
        <location evidence="10">Cell membrane</location>
    </subcellularLocation>
    <subcellularLocation>
        <location evidence="1">Membrane</location>
    </subcellularLocation>
</comment>
<evidence type="ECO:0000256" key="9">
    <source>
        <dbReference type="ARBA" id="ARBA00047308"/>
    </source>
</evidence>
<dbReference type="Gene3D" id="3.40.50.1000">
    <property type="entry name" value="HAD superfamily/HAD-like"/>
    <property type="match status" value="1"/>
</dbReference>
<dbReference type="Gene3D" id="2.70.150.10">
    <property type="entry name" value="Calcium-transporting ATPase, cytoplasmic transduction domain A"/>
    <property type="match status" value="1"/>
</dbReference>
<dbReference type="PRINTS" id="PR00120">
    <property type="entry name" value="HATPASE"/>
</dbReference>
<dbReference type="Pfam" id="PF00122">
    <property type="entry name" value="E1-E2_ATPase"/>
    <property type="match status" value="1"/>
</dbReference>
<dbReference type="PANTHER" id="PTHR48085:SF5">
    <property type="entry name" value="CADMIUM_ZINC-TRANSPORTING ATPASE HMA4-RELATED"/>
    <property type="match status" value="1"/>
</dbReference>
<dbReference type="GO" id="GO:0016463">
    <property type="term" value="F:P-type zinc transporter activity"/>
    <property type="evidence" value="ECO:0007669"/>
    <property type="project" value="UniProtKB-EC"/>
</dbReference>
<dbReference type="InterPro" id="IPR001757">
    <property type="entry name" value="P_typ_ATPase"/>
</dbReference>
<evidence type="ECO:0000313" key="13">
    <source>
        <dbReference type="EMBL" id="NLR63174.1"/>
    </source>
</evidence>
<protein>
    <recommendedName>
        <fullName evidence="8">P-type Zn(2+) transporter</fullName>
        <ecNumber evidence="8">7.2.2.12</ecNumber>
    </recommendedName>
</protein>
<dbReference type="NCBIfam" id="TIGR01525">
    <property type="entry name" value="ATPase-IB_hvy"/>
    <property type="match status" value="1"/>
</dbReference>
<reference evidence="13 14" key="1">
    <citation type="submission" date="2020-04" db="EMBL/GenBank/DDBJ databases">
        <authorList>
            <person name="Yin C."/>
        </authorList>
    </citation>
    <scope>NUCLEOTIDE SEQUENCE [LARGE SCALE GENOMIC DNA]</scope>
    <source>
        <strain evidence="13 14">Ae27</strain>
    </source>
</reference>
<dbReference type="EMBL" id="JABAIA010000001">
    <property type="protein sequence ID" value="NLR63174.1"/>
    <property type="molecule type" value="Genomic_DNA"/>
</dbReference>
<dbReference type="GO" id="GO:0016887">
    <property type="term" value="F:ATP hydrolysis activity"/>
    <property type="evidence" value="ECO:0007669"/>
    <property type="project" value="InterPro"/>
</dbReference>
<dbReference type="PRINTS" id="PR00119">
    <property type="entry name" value="CATATPASE"/>
</dbReference>
<keyword evidence="10" id="KW-0547">Nucleotide-binding</keyword>
<comment type="catalytic activity">
    <reaction evidence="9">
        <text>Zn(2+)(in) + ATP + H2O = Zn(2+)(out) + ADP + phosphate + H(+)</text>
        <dbReference type="Rhea" id="RHEA:20621"/>
        <dbReference type="ChEBI" id="CHEBI:15377"/>
        <dbReference type="ChEBI" id="CHEBI:15378"/>
        <dbReference type="ChEBI" id="CHEBI:29105"/>
        <dbReference type="ChEBI" id="CHEBI:30616"/>
        <dbReference type="ChEBI" id="CHEBI:43474"/>
        <dbReference type="ChEBI" id="CHEBI:456216"/>
        <dbReference type="EC" id="7.2.2.12"/>
    </reaction>
</comment>
<dbReference type="SUPFAM" id="SSF81665">
    <property type="entry name" value="Calcium ATPase, transmembrane domain M"/>
    <property type="match status" value="1"/>
</dbReference>
<dbReference type="PANTHER" id="PTHR48085">
    <property type="entry name" value="CADMIUM/ZINC-TRANSPORTING ATPASE HMA2-RELATED"/>
    <property type="match status" value="1"/>
</dbReference>
<dbReference type="SUPFAM" id="SSF56784">
    <property type="entry name" value="HAD-like"/>
    <property type="match status" value="1"/>
</dbReference>
<evidence type="ECO:0000256" key="1">
    <source>
        <dbReference type="ARBA" id="ARBA00004370"/>
    </source>
</evidence>
<dbReference type="InterPro" id="IPR036412">
    <property type="entry name" value="HAD-like_sf"/>
</dbReference>
<evidence type="ECO:0000256" key="4">
    <source>
        <dbReference type="ARBA" id="ARBA00022723"/>
    </source>
</evidence>
<dbReference type="InterPro" id="IPR027256">
    <property type="entry name" value="P-typ_ATPase_IB"/>
</dbReference>
<feature type="domain" description="P-type ATPase A" evidence="12">
    <location>
        <begin position="178"/>
        <end position="293"/>
    </location>
</feature>
<evidence type="ECO:0000256" key="3">
    <source>
        <dbReference type="ARBA" id="ARBA00022692"/>
    </source>
</evidence>
<feature type="transmembrane region" description="Helical" evidence="10">
    <location>
        <begin position="95"/>
        <end position="113"/>
    </location>
</feature>
<gene>
    <name evidence="13" type="ORF">HGH92_02535</name>
</gene>
<feature type="transmembrane region" description="Helical" evidence="10">
    <location>
        <begin position="66"/>
        <end position="83"/>
    </location>
</feature>
<evidence type="ECO:0000256" key="8">
    <source>
        <dbReference type="ARBA" id="ARBA00039097"/>
    </source>
</evidence>
<dbReference type="InterPro" id="IPR044492">
    <property type="entry name" value="P_typ_ATPase_HD_dom"/>
</dbReference>
<keyword evidence="6 10" id="KW-1133">Transmembrane helix</keyword>
<organism evidence="13 14">
    <name type="scientific">Chitinophaga varians</name>
    <dbReference type="NCBI Taxonomy" id="2202339"/>
    <lineage>
        <taxon>Bacteria</taxon>
        <taxon>Pseudomonadati</taxon>
        <taxon>Bacteroidota</taxon>
        <taxon>Chitinophagia</taxon>
        <taxon>Chitinophagales</taxon>
        <taxon>Chitinophagaceae</taxon>
        <taxon>Chitinophaga</taxon>
    </lineage>
</organism>
<dbReference type="EC" id="7.2.2.12" evidence="8"/>
<dbReference type="GO" id="GO:0005886">
    <property type="term" value="C:plasma membrane"/>
    <property type="evidence" value="ECO:0007669"/>
    <property type="project" value="UniProtKB-SubCell"/>
</dbReference>
<dbReference type="SFLD" id="SFLDF00027">
    <property type="entry name" value="p-type_atpase"/>
    <property type="match status" value="1"/>
</dbReference>
<keyword evidence="5" id="KW-1278">Translocase</keyword>
<evidence type="ECO:0000256" key="5">
    <source>
        <dbReference type="ARBA" id="ARBA00022967"/>
    </source>
</evidence>
<feature type="transmembrane region" description="Helical" evidence="10">
    <location>
        <begin position="658"/>
        <end position="677"/>
    </location>
</feature>
<feature type="transmembrane region" description="Helical" evidence="10">
    <location>
        <begin position="313"/>
        <end position="332"/>
    </location>
</feature>
<keyword evidence="10" id="KW-1003">Cell membrane</keyword>
<dbReference type="Gene3D" id="3.40.1110.10">
    <property type="entry name" value="Calcium-transporting ATPase, cytoplasmic domain N"/>
    <property type="match status" value="1"/>
</dbReference>
<evidence type="ECO:0000256" key="2">
    <source>
        <dbReference type="ARBA" id="ARBA00006024"/>
    </source>
</evidence>
<keyword evidence="14" id="KW-1185">Reference proteome</keyword>
<dbReference type="InterPro" id="IPR018303">
    <property type="entry name" value="ATPase_P-typ_P_site"/>
</dbReference>
<dbReference type="PROSITE" id="PS00154">
    <property type="entry name" value="ATPASE_E1_E2"/>
    <property type="match status" value="1"/>
</dbReference>
<keyword evidence="3 10" id="KW-0812">Transmembrane</keyword>
<feature type="compositionally biased region" description="Basic and acidic residues" evidence="11">
    <location>
        <begin position="33"/>
        <end position="50"/>
    </location>
</feature>
<evidence type="ECO:0000256" key="6">
    <source>
        <dbReference type="ARBA" id="ARBA00022989"/>
    </source>
</evidence>
<dbReference type="GO" id="GO:0046872">
    <property type="term" value="F:metal ion binding"/>
    <property type="evidence" value="ECO:0007669"/>
    <property type="project" value="UniProtKB-KW"/>
</dbReference>
<dbReference type="SUPFAM" id="SSF81653">
    <property type="entry name" value="Calcium ATPase, transduction domain A"/>
    <property type="match status" value="1"/>
</dbReference>
<feature type="transmembrane region" description="Helical" evidence="10">
    <location>
        <begin position="344"/>
        <end position="368"/>
    </location>
</feature>
<dbReference type="SFLD" id="SFLDG00002">
    <property type="entry name" value="C1.7:_P-type_atpase_like"/>
    <property type="match status" value="1"/>
</dbReference>
<dbReference type="InterPro" id="IPR051014">
    <property type="entry name" value="Cation_Transport_ATPase_IB"/>
</dbReference>
<dbReference type="CDD" id="cd07551">
    <property type="entry name" value="P-type_ATPase_HM_ZosA_PfeT-like"/>
    <property type="match status" value="1"/>
</dbReference>
<dbReference type="NCBIfam" id="TIGR01494">
    <property type="entry name" value="ATPase_P-type"/>
    <property type="match status" value="1"/>
</dbReference>
<keyword evidence="4 10" id="KW-0479">Metal-binding</keyword>
<evidence type="ECO:0000256" key="10">
    <source>
        <dbReference type="RuleBase" id="RU362081"/>
    </source>
</evidence>
<dbReference type="SFLD" id="SFLDS00003">
    <property type="entry name" value="Haloacid_Dehalogenase"/>
    <property type="match status" value="1"/>
</dbReference>
<sequence length="710" mass="75050">MTCCSIFVPIKSVIMKENMTATPPAPKPAHACDGSHQHKPGEKHDHGDHDHGHAHTMMIFGKNTELYFSLLCGATLAIAWILGRTLVAAGTMPEGGLLPILIASYIFGGFYTAKEAIETISKGGFEIDFLMLVAAAGAAILGKWEEGALLLFLFSLGHSLEHYAMEKARKSITALADLAPKTALLKTNGGTREVETSELKAGDVIVVRPNTKISADGIVVAGTSSVDQAPITGESVPVDKMPVDDPASALQQVKDLNARYKVFSGSINGNGSLEIMVSQPASDSTISRLVKMVNEAQSQKSPTQQFTDRFQRIFVPAVLILVLLLCFAFLVLDEPFSASFYRAMSVLVAASPCALAISTPSAVLSGVARAARMGVLIKGGRPLEDLGNLTAVAFDKTGTLTEGKPRLTNVIPMNGNSETDLLQAAVAVEALSDHPLAKAIVRDGKAKLGNTAFPEAQQLEAVLGKGIKAAWQGAPVYIGNLALFESLDEHRPAAELTTQVQELERGGHTTMVVRKGTVYAGIISVMDTPRPEAAEVLKTLKSSGIRRMIMLTGDNQQVADAVARQIGLTDAWGNLLPEQKVEAIQKLAYDEHKVAMVGDGVNDAPAMANSTVGIAMGAAGSDVALETADIALMGDKLTLLPFAIGLSRTASKIIKQNLWMSLGMVAILIPLTITGIASIGPAVMAHEGSTLVVVFNGLRLLAYNKKIPGK</sequence>
<keyword evidence="7 10" id="KW-0472">Membrane</keyword>
<dbReference type="GO" id="GO:0005524">
    <property type="term" value="F:ATP binding"/>
    <property type="evidence" value="ECO:0007669"/>
    <property type="project" value="UniProtKB-UniRule"/>
</dbReference>
<accession>A0A847RNG8</accession>
<name>A0A847RNG8_9BACT</name>
<dbReference type="Proteomes" id="UP000570474">
    <property type="component" value="Unassembled WGS sequence"/>
</dbReference>
<evidence type="ECO:0000259" key="12">
    <source>
        <dbReference type="Pfam" id="PF00122"/>
    </source>
</evidence>
<dbReference type="InterPro" id="IPR023298">
    <property type="entry name" value="ATPase_P-typ_TM_dom_sf"/>
</dbReference>
<proteinExistence type="inferred from homology"/>